<comment type="subcellular location">
    <subcellularLocation>
        <location evidence="1">Cell membrane</location>
        <topology evidence="1">Multi-pass membrane protein</topology>
    </subcellularLocation>
</comment>
<dbReference type="PROSITE" id="PS50893">
    <property type="entry name" value="ABC_TRANSPORTER_2"/>
    <property type="match status" value="1"/>
</dbReference>
<feature type="transmembrane region" description="Helical" evidence="7">
    <location>
        <begin position="61"/>
        <end position="88"/>
    </location>
</feature>
<dbReference type="SMART" id="SM00382">
    <property type="entry name" value="AAA"/>
    <property type="match status" value="1"/>
</dbReference>
<keyword evidence="6 7" id="KW-0472">Membrane</keyword>
<dbReference type="InterPro" id="IPR036640">
    <property type="entry name" value="ABC1_TM_sf"/>
</dbReference>
<sequence length="634" mass="67904">MAMKTKPGAPLAELSAPVWFGHADQVIRANLWQLLRALPRAMGLVARTAWRADRAAVALGFAAQVVSGLVTAVGLLAVTGVLTSLFVAGPTPERLVAAAPSLAVLAAAYAVRGVADTVVSGATLRLRPKVRHRVERDLAESMSRIDLITFDEPDFHDALERSRHAGMDAVDSATHQAIVVVGGLIALAATAATAALLHPLLLPVLLLSVAPETWATLRTARLEYEFVATTIETRRRRSLTTDLLAHKESAAEVRVFGAQPFLLAEHDRHSRVMEDAQIALGARQTRVALLGRGLSGVGIGLAYATLGWLLYTGATPLAVAGAALLAIRTVRASLTQVVLAANRMFEKSLYISDLLAFFAHAESRTRQPTGRTAPADPEVIAVRGVSFGYPGAAKPALADIDLTIRRGQVIALVGENGSGKSTLAKLLAGLYQPSEGSIAWDGVDLTTVDAPSVANNVAVVMQEPTRWPLTARHTVTLGQPDRWDPDDHYLSQVARDSGADTVVTTLTHGWDSLLTTRFRDGHDLSGGQWQRLSVARALYRDAPILICDEPTAALDARAEAAVYESLRTLQSGRTVILITHRLASARHADLIVVMHQGRILQTGTHTHLLATNPHYADLYTLQANSYRDDPSPSI</sequence>
<evidence type="ECO:0000313" key="10">
    <source>
        <dbReference type="EMBL" id="MCP2268830.1"/>
    </source>
</evidence>
<comment type="caution">
    <text evidence="10">The sequence shown here is derived from an EMBL/GenBank/DDBJ whole genome shotgun (WGS) entry which is preliminary data.</text>
</comment>
<feature type="transmembrane region" description="Helical" evidence="7">
    <location>
        <begin position="177"/>
        <end position="197"/>
    </location>
</feature>
<keyword evidence="11" id="KW-1185">Reference proteome</keyword>
<dbReference type="InterPro" id="IPR027417">
    <property type="entry name" value="P-loop_NTPase"/>
</dbReference>
<evidence type="ECO:0000256" key="3">
    <source>
        <dbReference type="ARBA" id="ARBA00022741"/>
    </source>
</evidence>
<protein>
    <submittedName>
        <fullName evidence="10">ATP-binding cassette, subfamily B</fullName>
    </submittedName>
</protein>
<feature type="domain" description="ABC transporter" evidence="8">
    <location>
        <begin position="380"/>
        <end position="621"/>
    </location>
</feature>
<reference evidence="10 11" key="1">
    <citation type="submission" date="2022-06" db="EMBL/GenBank/DDBJ databases">
        <title>Genomic Encyclopedia of Archaeal and Bacterial Type Strains, Phase II (KMG-II): from individual species to whole genera.</title>
        <authorList>
            <person name="Goeker M."/>
        </authorList>
    </citation>
    <scope>NUCLEOTIDE SEQUENCE [LARGE SCALE GENOMIC DNA]</scope>
    <source>
        <strain evidence="10 11">DSM 44255</strain>
    </source>
</reference>
<gene>
    <name evidence="10" type="ORF">LV75_001317</name>
</gene>
<dbReference type="InterPro" id="IPR017871">
    <property type="entry name" value="ABC_transporter-like_CS"/>
</dbReference>
<proteinExistence type="predicted"/>
<dbReference type="EMBL" id="JAMTCO010000003">
    <property type="protein sequence ID" value="MCP2268830.1"/>
    <property type="molecule type" value="Genomic_DNA"/>
</dbReference>
<dbReference type="Gene3D" id="1.20.1560.10">
    <property type="entry name" value="ABC transporter type 1, transmembrane domain"/>
    <property type="match status" value="1"/>
</dbReference>
<evidence type="ECO:0000256" key="5">
    <source>
        <dbReference type="ARBA" id="ARBA00022989"/>
    </source>
</evidence>
<evidence type="ECO:0000259" key="8">
    <source>
        <dbReference type="PROSITE" id="PS50893"/>
    </source>
</evidence>
<keyword evidence="5 7" id="KW-1133">Transmembrane helix</keyword>
<accession>A0ABT1I874</accession>
<dbReference type="SUPFAM" id="SSF90123">
    <property type="entry name" value="ABC transporter transmembrane region"/>
    <property type="match status" value="1"/>
</dbReference>
<keyword evidence="2 7" id="KW-0812">Transmembrane</keyword>
<dbReference type="PANTHER" id="PTHR43394">
    <property type="entry name" value="ATP-DEPENDENT PERMEASE MDL1, MITOCHONDRIAL"/>
    <property type="match status" value="1"/>
</dbReference>
<evidence type="ECO:0000256" key="4">
    <source>
        <dbReference type="ARBA" id="ARBA00022840"/>
    </source>
</evidence>
<feature type="transmembrane region" description="Helical" evidence="7">
    <location>
        <begin position="95"/>
        <end position="115"/>
    </location>
</feature>
<evidence type="ECO:0000256" key="6">
    <source>
        <dbReference type="ARBA" id="ARBA00023136"/>
    </source>
</evidence>
<evidence type="ECO:0000256" key="1">
    <source>
        <dbReference type="ARBA" id="ARBA00004651"/>
    </source>
</evidence>
<evidence type="ECO:0000256" key="7">
    <source>
        <dbReference type="SAM" id="Phobius"/>
    </source>
</evidence>
<keyword evidence="3" id="KW-0547">Nucleotide-binding</keyword>
<dbReference type="InterPro" id="IPR003593">
    <property type="entry name" value="AAA+_ATPase"/>
</dbReference>
<dbReference type="PROSITE" id="PS50929">
    <property type="entry name" value="ABC_TM1F"/>
    <property type="match status" value="1"/>
</dbReference>
<dbReference type="Pfam" id="PF00005">
    <property type="entry name" value="ABC_tran"/>
    <property type="match status" value="1"/>
</dbReference>
<dbReference type="SUPFAM" id="SSF52540">
    <property type="entry name" value="P-loop containing nucleoside triphosphate hydrolases"/>
    <property type="match status" value="1"/>
</dbReference>
<keyword evidence="4 10" id="KW-0067">ATP-binding</keyword>
<dbReference type="PROSITE" id="PS00211">
    <property type="entry name" value="ABC_TRANSPORTER_1"/>
    <property type="match status" value="1"/>
</dbReference>
<dbReference type="Proteomes" id="UP001205185">
    <property type="component" value="Unassembled WGS sequence"/>
</dbReference>
<dbReference type="PANTHER" id="PTHR43394:SF1">
    <property type="entry name" value="ATP-BINDING CASSETTE SUB-FAMILY B MEMBER 10, MITOCHONDRIAL"/>
    <property type="match status" value="1"/>
</dbReference>
<dbReference type="RefSeq" id="WP_253885762.1">
    <property type="nucleotide sequence ID" value="NZ_BAAAVB010000001.1"/>
</dbReference>
<dbReference type="InterPro" id="IPR003439">
    <property type="entry name" value="ABC_transporter-like_ATP-bd"/>
</dbReference>
<name>A0ABT1I874_9PSEU</name>
<evidence type="ECO:0000256" key="2">
    <source>
        <dbReference type="ARBA" id="ARBA00022692"/>
    </source>
</evidence>
<dbReference type="Gene3D" id="3.40.50.300">
    <property type="entry name" value="P-loop containing nucleotide triphosphate hydrolases"/>
    <property type="match status" value="1"/>
</dbReference>
<feature type="domain" description="ABC transmembrane type-1" evidence="9">
    <location>
        <begin position="58"/>
        <end position="338"/>
    </location>
</feature>
<dbReference type="InterPro" id="IPR011527">
    <property type="entry name" value="ABC1_TM_dom"/>
</dbReference>
<dbReference type="InterPro" id="IPR039421">
    <property type="entry name" value="Type_1_exporter"/>
</dbReference>
<evidence type="ECO:0000259" key="9">
    <source>
        <dbReference type="PROSITE" id="PS50929"/>
    </source>
</evidence>
<organism evidence="10 11">
    <name type="scientific">Actinokineospora diospyrosa</name>
    <dbReference type="NCBI Taxonomy" id="103728"/>
    <lineage>
        <taxon>Bacteria</taxon>
        <taxon>Bacillati</taxon>
        <taxon>Actinomycetota</taxon>
        <taxon>Actinomycetes</taxon>
        <taxon>Pseudonocardiales</taxon>
        <taxon>Pseudonocardiaceae</taxon>
        <taxon>Actinokineospora</taxon>
    </lineage>
</organism>
<evidence type="ECO:0000313" key="11">
    <source>
        <dbReference type="Proteomes" id="UP001205185"/>
    </source>
</evidence>
<dbReference type="GO" id="GO:0005524">
    <property type="term" value="F:ATP binding"/>
    <property type="evidence" value="ECO:0007669"/>
    <property type="project" value="UniProtKB-KW"/>
</dbReference>